<evidence type="ECO:0000256" key="1">
    <source>
        <dbReference type="ARBA" id="ARBA00022676"/>
    </source>
</evidence>
<dbReference type="AlphaFoldDB" id="A0A7V4U5F4"/>
<dbReference type="Proteomes" id="UP000885779">
    <property type="component" value="Unassembled WGS sequence"/>
</dbReference>
<keyword evidence="2" id="KW-0808">Transferase</keyword>
<dbReference type="CDD" id="cd11356">
    <property type="entry name" value="AmyAc_Sucrose_phosphorylase-like_1"/>
    <property type="match status" value="1"/>
</dbReference>
<feature type="binding site" evidence="3">
    <location>
        <begin position="270"/>
        <end position="272"/>
    </location>
    <ligand>
        <name>substrate</name>
    </ligand>
</feature>
<dbReference type="EMBL" id="DRQG01000149">
    <property type="protein sequence ID" value="HGY57219.1"/>
    <property type="molecule type" value="Genomic_DNA"/>
</dbReference>
<dbReference type="InterPro" id="IPR045857">
    <property type="entry name" value="O16G_dom_2"/>
</dbReference>
<dbReference type="PIRSF" id="PIRSF003059">
    <property type="entry name" value="Sucrose_phosphorylase"/>
    <property type="match status" value="1"/>
</dbReference>
<comment type="caution">
    <text evidence="5">The sequence shown here is derived from an EMBL/GenBank/DDBJ whole genome shotgun (WGS) entry which is preliminary data.</text>
</comment>
<gene>
    <name evidence="5" type="ORF">ENK44_16035</name>
</gene>
<dbReference type="InterPro" id="IPR033746">
    <property type="entry name" value="GGa_phosphorylase"/>
</dbReference>
<sequence>MSEQNGTLNRTRFHYLQPDYTRPPFEVPGKFREKILQKLKSLYSEECSEKCENEVIRIMQVYYAHKTPQMLNWEKGFDPENRFTEKDVILITYGDLITSPGEKPLQTLHKLSKAYLAGVFNNVHILPFFPYSSDRGFAVMDFEEVDPNLGTWEDILELKSEFKLMFDGVFNHVSSKSRWFQEFLNQNPDYLNFFTVFSTKGEISPDHLKLIVRPRTSDILTSFDTLYGPRLVWTTFSSDQIDLNYKNPKVLLKMIEILLTYVRRGADIIRLDAVTYLWEELGTSCVHLEQSHIIIRLFRDILNAVAPHVALITETNVPHADNVRYFGDGYNEAQMVYNFALPPLVLYTFLTGDAKMLTNWAAGLTKVSNEATYFNFLDSHDGIGVMAVRDILTPADIEMMALKVLEHGGYISYKANGDGTSSPYELNITWWSAINNDDADEPMDLQVKRYLASRAIALVLMGVPGIYLHGLLGSKNDAELVLEERSTRSINRKNIRKEELLKSLENEESTTYHVTRGLIRLIRKRIREKAFHPNADQRVLHISPGVFAVLRTSVDRTEQILALISIRNQKQKVTFNCKTFAVKGGVWLDLLSQQKYHCTDFYMSLTLEPYQIVWLKNETS</sequence>
<evidence type="ECO:0000259" key="4">
    <source>
        <dbReference type="SMART" id="SM00642"/>
    </source>
</evidence>
<feature type="binding site" evidence="3">
    <location>
        <begin position="380"/>
        <end position="381"/>
    </location>
    <ligand>
        <name>substrate</name>
    </ligand>
</feature>
<dbReference type="InterPro" id="IPR017853">
    <property type="entry name" value="GH"/>
</dbReference>
<proteinExistence type="predicted"/>
<feature type="binding site" evidence="3">
    <location>
        <position position="172"/>
    </location>
    <ligand>
        <name>substrate</name>
    </ligand>
</feature>
<accession>A0A7V4U5F4</accession>
<keyword evidence="1" id="KW-0328">Glycosyltransferase</keyword>
<dbReference type="SUPFAM" id="SSF51445">
    <property type="entry name" value="(Trans)glycosidases"/>
    <property type="match status" value="1"/>
</dbReference>
<dbReference type="PANTHER" id="PTHR38784:SF1">
    <property type="entry name" value="SUCROSE PHOSPHORYLASE"/>
    <property type="match status" value="1"/>
</dbReference>
<dbReference type="PANTHER" id="PTHR38784">
    <property type="entry name" value="SUCROSE PHOSPHORYLASE"/>
    <property type="match status" value="1"/>
</dbReference>
<dbReference type="SMART" id="SM00642">
    <property type="entry name" value="Aamy"/>
    <property type="match status" value="1"/>
</dbReference>
<dbReference type="GO" id="GO:0005975">
    <property type="term" value="P:carbohydrate metabolic process"/>
    <property type="evidence" value="ECO:0007669"/>
    <property type="project" value="InterPro"/>
</dbReference>
<evidence type="ECO:0000256" key="2">
    <source>
        <dbReference type="ARBA" id="ARBA00022679"/>
    </source>
</evidence>
<dbReference type="Gene3D" id="2.60.40.1180">
    <property type="entry name" value="Golgi alpha-mannosidase II"/>
    <property type="match status" value="1"/>
</dbReference>
<feature type="binding site" evidence="3">
    <location>
        <position position="134"/>
    </location>
    <ligand>
        <name>substrate</name>
    </ligand>
</feature>
<feature type="binding site" evidence="3">
    <location>
        <position position="488"/>
    </location>
    <ligand>
        <name>substrate</name>
    </ligand>
</feature>
<dbReference type="Gene3D" id="3.90.400.10">
    <property type="entry name" value="Oligo-1,6-glucosidase, Domain 2"/>
    <property type="match status" value="1"/>
</dbReference>
<dbReference type="SUPFAM" id="SSF51011">
    <property type="entry name" value="Glycosyl hydrolase domain"/>
    <property type="match status" value="1"/>
</dbReference>
<dbReference type="Gene3D" id="3.20.20.80">
    <property type="entry name" value="Glycosidases"/>
    <property type="match status" value="1"/>
</dbReference>
<reference evidence="5" key="1">
    <citation type="journal article" date="2020" name="mSystems">
        <title>Genome- and Community-Level Interaction Insights into Carbon Utilization and Element Cycling Functions of Hydrothermarchaeota in Hydrothermal Sediment.</title>
        <authorList>
            <person name="Zhou Z."/>
            <person name="Liu Y."/>
            <person name="Xu W."/>
            <person name="Pan J."/>
            <person name="Luo Z.H."/>
            <person name="Li M."/>
        </authorList>
    </citation>
    <scope>NUCLEOTIDE SEQUENCE [LARGE SCALE GENOMIC DNA]</scope>
    <source>
        <strain evidence="5">HyVt-577</strain>
    </source>
</reference>
<name>A0A7V4U5F4_CALAY</name>
<evidence type="ECO:0000256" key="3">
    <source>
        <dbReference type="PIRSR" id="PIRSR003059-2"/>
    </source>
</evidence>
<dbReference type="InterPro" id="IPR016377">
    <property type="entry name" value="Sucrose_GGa_phosphorylase-rel"/>
</dbReference>
<dbReference type="InterPro" id="IPR013780">
    <property type="entry name" value="Glyco_hydro_b"/>
</dbReference>
<dbReference type="Pfam" id="PF00128">
    <property type="entry name" value="Alpha-amylase"/>
    <property type="match status" value="1"/>
</dbReference>
<feature type="domain" description="Glycosyl hydrolase family 13 catalytic" evidence="4">
    <location>
        <begin position="106"/>
        <end position="454"/>
    </location>
</feature>
<dbReference type="InterPro" id="IPR006047">
    <property type="entry name" value="GH13_cat_dom"/>
</dbReference>
<organism evidence="5">
    <name type="scientific">Caldithrix abyssi</name>
    <dbReference type="NCBI Taxonomy" id="187145"/>
    <lineage>
        <taxon>Bacteria</taxon>
        <taxon>Pseudomonadati</taxon>
        <taxon>Calditrichota</taxon>
        <taxon>Calditrichia</taxon>
        <taxon>Calditrichales</taxon>
        <taxon>Calditrichaceae</taxon>
        <taxon>Caldithrix</taxon>
    </lineage>
</organism>
<evidence type="ECO:0000313" key="5">
    <source>
        <dbReference type="EMBL" id="HGY57219.1"/>
    </source>
</evidence>
<dbReference type="GO" id="GO:0016757">
    <property type="term" value="F:glycosyltransferase activity"/>
    <property type="evidence" value="ECO:0007669"/>
    <property type="project" value="UniProtKB-KW"/>
</dbReference>
<protein>
    <submittedName>
        <fullName evidence="5">Sugar phosphorylase</fullName>
    </submittedName>
</protein>